<dbReference type="InterPro" id="IPR051368">
    <property type="entry name" value="SerProtInhib-TIL_Domain"/>
</dbReference>
<dbReference type="Gene3D" id="2.10.25.10">
    <property type="entry name" value="Laminin"/>
    <property type="match status" value="3"/>
</dbReference>
<dbReference type="Pfam" id="PF01826">
    <property type="entry name" value="TIL"/>
    <property type="match status" value="3"/>
</dbReference>
<keyword evidence="6" id="KW-1185">Reference proteome</keyword>
<feature type="domain" description="TIL" evidence="4">
    <location>
        <begin position="190"/>
        <end position="240"/>
    </location>
</feature>
<reference evidence="5 6" key="1">
    <citation type="submission" date="2014-03" db="EMBL/GenBank/DDBJ databases">
        <title>Draft genome of the hookworm Oesophagostomum dentatum.</title>
        <authorList>
            <person name="Mitreva M."/>
        </authorList>
    </citation>
    <scope>NUCLEOTIDE SEQUENCE [LARGE SCALE GENOMIC DNA]</scope>
    <source>
        <strain evidence="5 6">OD-Hann</strain>
    </source>
</reference>
<evidence type="ECO:0000256" key="1">
    <source>
        <dbReference type="ARBA" id="ARBA00022690"/>
    </source>
</evidence>
<evidence type="ECO:0000313" key="6">
    <source>
        <dbReference type="Proteomes" id="UP000053660"/>
    </source>
</evidence>
<gene>
    <name evidence="5" type="ORF">OESDEN_11097</name>
</gene>
<dbReference type="AlphaFoldDB" id="A0A0B1T015"/>
<feature type="domain" description="TIL" evidence="4">
    <location>
        <begin position="131"/>
        <end position="180"/>
    </location>
</feature>
<evidence type="ECO:0000259" key="4">
    <source>
        <dbReference type="Pfam" id="PF01826"/>
    </source>
</evidence>
<dbReference type="InterPro" id="IPR036084">
    <property type="entry name" value="Ser_inhib-like_sf"/>
</dbReference>
<keyword evidence="1" id="KW-0646">Protease inhibitor</keyword>
<name>A0A0B1T015_OESDE</name>
<feature type="domain" description="TIL" evidence="4">
    <location>
        <begin position="71"/>
        <end position="121"/>
    </location>
</feature>
<dbReference type="Proteomes" id="UP000053660">
    <property type="component" value="Unassembled WGS sequence"/>
</dbReference>
<sequence length="268" mass="29774">MPCNNNDKDSDSTPVALDDHVNGKHQLSDWITQRSIWQGIFLNITSSPSAPTTHATFILDQFAIPRPFRRCYANEEFSECVSFCEPTCKHPGPENCTLPCLANCKCKPGFLRNENGACVENCTDTLKKPECAQNFEFTECGSACEPSCRNPRPMQCSLECVVGCQCKDGFYRNDRNECVAECGNVSSNVCSENEEFKKCGTACEPSCENPKPLVCTKNCIPNVCQCKPGFFRNSEKKCVAECGSARGYADVWKDLSTRKPTCTLQRET</sequence>
<dbReference type="SUPFAM" id="SSF57567">
    <property type="entry name" value="Serine protease inhibitors"/>
    <property type="match status" value="3"/>
</dbReference>
<dbReference type="OrthoDB" id="5912264at2759"/>
<dbReference type="PANTHER" id="PTHR23259">
    <property type="entry name" value="RIDDLE"/>
    <property type="match status" value="1"/>
</dbReference>
<accession>A0A0B1T015</accession>
<evidence type="ECO:0000256" key="2">
    <source>
        <dbReference type="ARBA" id="ARBA00022900"/>
    </source>
</evidence>
<evidence type="ECO:0000256" key="3">
    <source>
        <dbReference type="ARBA" id="ARBA00023157"/>
    </source>
</evidence>
<protein>
    <submittedName>
        <fullName evidence="5">Trypsin Inhibitor like cysteine rich domain protein</fullName>
    </submittedName>
</protein>
<dbReference type="EMBL" id="KN554753">
    <property type="protein sequence ID" value="KHJ89092.1"/>
    <property type="molecule type" value="Genomic_DNA"/>
</dbReference>
<evidence type="ECO:0000313" key="5">
    <source>
        <dbReference type="EMBL" id="KHJ89092.1"/>
    </source>
</evidence>
<keyword evidence="3" id="KW-1015">Disulfide bond</keyword>
<proteinExistence type="predicted"/>
<dbReference type="CDD" id="cd19941">
    <property type="entry name" value="TIL"/>
    <property type="match status" value="3"/>
</dbReference>
<dbReference type="GO" id="GO:0004867">
    <property type="term" value="F:serine-type endopeptidase inhibitor activity"/>
    <property type="evidence" value="ECO:0007669"/>
    <property type="project" value="UniProtKB-KW"/>
</dbReference>
<keyword evidence="2" id="KW-0722">Serine protease inhibitor</keyword>
<dbReference type="InterPro" id="IPR002919">
    <property type="entry name" value="TIL_dom"/>
</dbReference>
<organism evidence="5 6">
    <name type="scientific">Oesophagostomum dentatum</name>
    <name type="common">Nodular worm</name>
    <dbReference type="NCBI Taxonomy" id="61180"/>
    <lineage>
        <taxon>Eukaryota</taxon>
        <taxon>Metazoa</taxon>
        <taxon>Ecdysozoa</taxon>
        <taxon>Nematoda</taxon>
        <taxon>Chromadorea</taxon>
        <taxon>Rhabditida</taxon>
        <taxon>Rhabditina</taxon>
        <taxon>Rhabditomorpha</taxon>
        <taxon>Strongyloidea</taxon>
        <taxon>Strongylidae</taxon>
        <taxon>Oesophagostomum</taxon>
    </lineage>
</organism>
<dbReference type="PANTHER" id="PTHR23259:SF70">
    <property type="entry name" value="ACCESSORY GLAND PROTEIN ACP62F-RELATED"/>
    <property type="match status" value="1"/>
</dbReference>